<feature type="domain" description="EamA" evidence="7">
    <location>
        <begin position="8"/>
        <end position="138"/>
    </location>
</feature>
<evidence type="ECO:0000256" key="4">
    <source>
        <dbReference type="ARBA" id="ARBA00022989"/>
    </source>
</evidence>
<dbReference type="SUPFAM" id="SSF103481">
    <property type="entry name" value="Multidrug resistance efflux transporter EmrE"/>
    <property type="match status" value="2"/>
</dbReference>
<dbReference type="Proteomes" id="UP001528040">
    <property type="component" value="Unassembled WGS sequence"/>
</dbReference>
<dbReference type="InterPro" id="IPR037185">
    <property type="entry name" value="EmrE-like"/>
</dbReference>
<protein>
    <submittedName>
        <fullName evidence="8">DMT family transporter</fullName>
    </submittedName>
</protein>
<comment type="caution">
    <text evidence="8">The sequence shown here is derived from an EMBL/GenBank/DDBJ whole genome shotgun (WGS) entry which is preliminary data.</text>
</comment>
<feature type="transmembrane region" description="Helical" evidence="6">
    <location>
        <begin position="124"/>
        <end position="143"/>
    </location>
</feature>
<proteinExistence type="inferred from homology"/>
<comment type="subcellular location">
    <subcellularLocation>
        <location evidence="1">Membrane</location>
        <topology evidence="1">Multi-pass membrane protein</topology>
    </subcellularLocation>
</comment>
<reference evidence="8 9" key="1">
    <citation type="submission" date="2023-01" db="EMBL/GenBank/DDBJ databases">
        <authorList>
            <person name="Yoon J.-W."/>
        </authorList>
    </citation>
    <scope>NUCLEOTIDE SEQUENCE [LARGE SCALE GENOMIC DNA]</scope>
    <source>
        <strain evidence="8 9">KMU-50</strain>
    </source>
</reference>
<feature type="transmembrane region" description="Helical" evidence="6">
    <location>
        <begin position="243"/>
        <end position="261"/>
    </location>
</feature>
<keyword evidence="4 6" id="KW-1133">Transmembrane helix</keyword>
<keyword evidence="5 6" id="KW-0472">Membrane</keyword>
<sequence length="297" mass="31158">MQLRLIGFLALLGAGWALTGVLSKPVVEAGHGIFGIILWQMAIGATILTGVSRIRGKSVPLTRNHLPLYLFVALGGTIFPNAASYLSLDHLPAGVMAIIIAAVPMFAFPMALLLKSENFATKRLFGLLAGLIGVAILVGPQSALPEGAWFWIAIALIAPALYGIEGNVVAKWGTGGLDPVQVLAGASLVGLPIAGVMAVLTGGWIDPFSDFDGTKGLIVLNSVIHAFVYSGYVWLVRRAGASFAAQVSYLVTGFGVIWAMLLLGERYSGSVWLALAVMFLGLFLVQPRTTGAAEQEA</sequence>
<evidence type="ECO:0000256" key="5">
    <source>
        <dbReference type="ARBA" id="ARBA00023136"/>
    </source>
</evidence>
<keyword evidence="9" id="KW-1185">Reference proteome</keyword>
<evidence type="ECO:0000256" key="1">
    <source>
        <dbReference type="ARBA" id="ARBA00004141"/>
    </source>
</evidence>
<gene>
    <name evidence="8" type="ORF">O2N63_04775</name>
</gene>
<evidence type="ECO:0000256" key="3">
    <source>
        <dbReference type="ARBA" id="ARBA00022692"/>
    </source>
</evidence>
<dbReference type="RefSeq" id="WP_271053092.1">
    <property type="nucleotide sequence ID" value="NZ_JAQIIO010000002.1"/>
</dbReference>
<organism evidence="8 9">
    <name type="scientific">Aliiroseovarius salicola</name>
    <dbReference type="NCBI Taxonomy" id="3009082"/>
    <lineage>
        <taxon>Bacteria</taxon>
        <taxon>Pseudomonadati</taxon>
        <taxon>Pseudomonadota</taxon>
        <taxon>Alphaproteobacteria</taxon>
        <taxon>Rhodobacterales</taxon>
        <taxon>Paracoccaceae</taxon>
        <taxon>Aliiroseovarius</taxon>
    </lineage>
</organism>
<dbReference type="InterPro" id="IPR050638">
    <property type="entry name" value="AA-Vitamin_Transporters"/>
</dbReference>
<evidence type="ECO:0000256" key="6">
    <source>
        <dbReference type="SAM" id="Phobius"/>
    </source>
</evidence>
<evidence type="ECO:0000313" key="9">
    <source>
        <dbReference type="Proteomes" id="UP001528040"/>
    </source>
</evidence>
<dbReference type="Pfam" id="PF00892">
    <property type="entry name" value="EamA"/>
    <property type="match status" value="2"/>
</dbReference>
<name>A0ABT4VYV9_9RHOB</name>
<dbReference type="PANTHER" id="PTHR32322:SF2">
    <property type="entry name" value="EAMA DOMAIN-CONTAINING PROTEIN"/>
    <property type="match status" value="1"/>
</dbReference>
<feature type="transmembrane region" description="Helical" evidence="6">
    <location>
        <begin position="267"/>
        <end position="285"/>
    </location>
</feature>
<evidence type="ECO:0000259" key="7">
    <source>
        <dbReference type="Pfam" id="PF00892"/>
    </source>
</evidence>
<evidence type="ECO:0000313" key="8">
    <source>
        <dbReference type="EMBL" id="MDA5093396.1"/>
    </source>
</evidence>
<keyword evidence="3 6" id="KW-0812">Transmembrane</keyword>
<comment type="similarity">
    <text evidence="2">Belongs to the EamA transporter family.</text>
</comment>
<feature type="transmembrane region" description="Helical" evidence="6">
    <location>
        <begin position="93"/>
        <end position="112"/>
    </location>
</feature>
<evidence type="ECO:0000256" key="2">
    <source>
        <dbReference type="ARBA" id="ARBA00007362"/>
    </source>
</evidence>
<dbReference type="EMBL" id="JAQIIO010000002">
    <property type="protein sequence ID" value="MDA5093396.1"/>
    <property type="molecule type" value="Genomic_DNA"/>
</dbReference>
<feature type="domain" description="EamA" evidence="7">
    <location>
        <begin position="150"/>
        <end position="285"/>
    </location>
</feature>
<feature type="transmembrane region" description="Helical" evidence="6">
    <location>
        <begin position="66"/>
        <end position="87"/>
    </location>
</feature>
<feature type="transmembrane region" description="Helical" evidence="6">
    <location>
        <begin position="182"/>
        <end position="205"/>
    </location>
</feature>
<feature type="transmembrane region" description="Helical" evidence="6">
    <location>
        <begin position="217"/>
        <end position="236"/>
    </location>
</feature>
<dbReference type="PANTHER" id="PTHR32322">
    <property type="entry name" value="INNER MEMBRANE TRANSPORTER"/>
    <property type="match status" value="1"/>
</dbReference>
<dbReference type="InterPro" id="IPR000620">
    <property type="entry name" value="EamA_dom"/>
</dbReference>
<feature type="transmembrane region" description="Helical" evidence="6">
    <location>
        <begin position="149"/>
        <end position="170"/>
    </location>
</feature>
<accession>A0ABT4VYV9</accession>
<feature type="transmembrane region" description="Helical" evidence="6">
    <location>
        <begin position="33"/>
        <end position="54"/>
    </location>
</feature>